<protein>
    <recommendedName>
        <fullName evidence="3">DUF3794 domain-containing protein</fullName>
    </recommendedName>
</protein>
<dbReference type="AlphaFoldDB" id="A0A371IWY1"/>
<evidence type="ECO:0008006" key="3">
    <source>
        <dbReference type="Google" id="ProtNLM"/>
    </source>
</evidence>
<gene>
    <name evidence="1" type="ORF">CHF27_001930</name>
</gene>
<comment type="caution">
    <text evidence="1">The sequence shown here is derived from an EMBL/GenBank/DDBJ whole genome shotgun (WGS) entry which is preliminary data.</text>
</comment>
<accession>A0A371IWY1</accession>
<dbReference type="RefSeq" id="WP_095404658.1">
    <property type="nucleotide sequence ID" value="NZ_NOJZ02000001.1"/>
</dbReference>
<evidence type="ECO:0000313" key="2">
    <source>
        <dbReference type="Proteomes" id="UP000243494"/>
    </source>
</evidence>
<name>A0A371IWY1_9FIRM</name>
<reference evidence="1 2" key="1">
    <citation type="journal article" date="2017" name="Genome Announc.">
        <title>Draft Genome Sequence of Romboutsia maritimum sp. nov. Strain CCRI-22766(T), Isolated from Coastal Estuarine Mud.</title>
        <authorList>
            <person name="Maheux A.F."/>
            <person name="Boudreau D.K."/>
            <person name="Berube E."/>
            <person name="Boissinot M."/>
            <person name="Raymond F."/>
            <person name="Brodeur S."/>
            <person name="Corbeil J."/>
            <person name="Brightwell G."/>
            <person name="Broda D."/>
            <person name="Omar R.F."/>
            <person name="Bergeron M.G."/>
        </authorList>
    </citation>
    <scope>NUCLEOTIDE SEQUENCE [LARGE SCALE GENOMIC DNA]</scope>
    <source>
        <strain evidence="1 2">CCRI-22766</strain>
    </source>
</reference>
<dbReference type="OrthoDB" id="1753579at2"/>
<dbReference type="Proteomes" id="UP000243494">
    <property type="component" value="Unassembled WGS sequence"/>
</dbReference>
<dbReference type="EMBL" id="NOJZ02000001">
    <property type="protein sequence ID" value="RDY24983.1"/>
    <property type="molecule type" value="Genomic_DNA"/>
</dbReference>
<organism evidence="1 2">
    <name type="scientific">Romboutsia maritimum</name>
    <dbReference type="NCBI Taxonomy" id="2020948"/>
    <lineage>
        <taxon>Bacteria</taxon>
        <taxon>Bacillati</taxon>
        <taxon>Bacillota</taxon>
        <taxon>Clostridia</taxon>
        <taxon>Peptostreptococcales</taxon>
        <taxon>Peptostreptococcaceae</taxon>
        <taxon>Romboutsia</taxon>
    </lineage>
</organism>
<keyword evidence="2" id="KW-1185">Reference proteome</keyword>
<proteinExistence type="predicted"/>
<evidence type="ECO:0000313" key="1">
    <source>
        <dbReference type="EMBL" id="RDY24983.1"/>
    </source>
</evidence>
<sequence>MKQLCKDNIGLSSVKIDRIYDMTKSVNKVNSNISVNFKTLTTCDIPKDTKIDIVESKLELSTCSIQRKTKINGHNVNINEDKLEDKICLIRKYINLKDENCDNLILSITEDLKIDLKVKIKLKCIAHINECNSICFEAIGEGKDSISLVIVSEICTPNIKKCDEDIYINLKNKIMAIADPRYIFLSPIYDCNSNIDYLISNVFLNYNLEFYAISLIPSSLNLISYNKSRSKK</sequence>